<dbReference type="PANTHER" id="PTHR10412:SF11">
    <property type="entry name" value="MANNOSYL-OLIGOSACCHARIDE GLUCOSIDASE"/>
    <property type="match status" value="1"/>
</dbReference>
<dbReference type="InterPro" id="IPR004888">
    <property type="entry name" value="Glycoside_hydrolase_63"/>
</dbReference>
<organism evidence="6 7">
    <name type="scientific">Bryocella elongata</name>
    <dbReference type="NCBI Taxonomy" id="863522"/>
    <lineage>
        <taxon>Bacteria</taxon>
        <taxon>Pseudomonadati</taxon>
        <taxon>Acidobacteriota</taxon>
        <taxon>Terriglobia</taxon>
        <taxon>Terriglobales</taxon>
        <taxon>Acidobacteriaceae</taxon>
        <taxon>Bryocella</taxon>
    </lineage>
</organism>
<feature type="domain" description="Mannosylglycerate hydrolase MGH1-like glycoside hydrolase" evidence="5">
    <location>
        <begin position="106"/>
        <end position="433"/>
    </location>
</feature>
<evidence type="ECO:0000313" key="7">
    <source>
        <dbReference type="Proteomes" id="UP000236728"/>
    </source>
</evidence>
<dbReference type="EMBL" id="FNVA01000001">
    <property type="protein sequence ID" value="SEF65494.1"/>
    <property type="molecule type" value="Genomic_DNA"/>
</dbReference>
<dbReference type="Pfam" id="PF22422">
    <property type="entry name" value="MGH1-like_GH"/>
    <property type="match status" value="1"/>
</dbReference>
<dbReference type="OrthoDB" id="106887at2"/>
<dbReference type="GO" id="GO:0009311">
    <property type="term" value="P:oligosaccharide metabolic process"/>
    <property type="evidence" value="ECO:0007669"/>
    <property type="project" value="InterPro"/>
</dbReference>
<dbReference type="AlphaFoldDB" id="A0A1H5TRT4"/>
<gene>
    <name evidence="6" type="ORF">SAMN05421819_0714</name>
</gene>
<dbReference type="Gene3D" id="1.50.10.10">
    <property type="match status" value="1"/>
</dbReference>
<keyword evidence="4" id="KW-0732">Signal</keyword>
<keyword evidence="2" id="KW-0378">Hydrolase</keyword>
<dbReference type="SUPFAM" id="SSF48208">
    <property type="entry name" value="Six-hairpin glycosidases"/>
    <property type="match status" value="1"/>
</dbReference>
<feature type="signal peptide" evidence="4">
    <location>
        <begin position="1"/>
        <end position="24"/>
    </location>
</feature>
<dbReference type="Proteomes" id="UP000236728">
    <property type="component" value="Unassembled WGS sequence"/>
</dbReference>
<keyword evidence="3" id="KW-0326">Glycosidase</keyword>
<evidence type="ECO:0000256" key="1">
    <source>
        <dbReference type="ARBA" id="ARBA00010833"/>
    </source>
</evidence>
<proteinExistence type="inferred from homology"/>
<evidence type="ECO:0000313" key="6">
    <source>
        <dbReference type="EMBL" id="SEF65494.1"/>
    </source>
</evidence>
<sequence>MNRRDLLRCLSFAGASSVAATSFAAGPEASEDDATLLLRYFTLHARDLLRKPAGVLRFPSIAPSLPGATYSADLWDWDTLWTARGLFEVADRTKDAGLSSEVAQHAQGSLANFFDHQSSEGRVPMLITMKDADPLGCLKGSRPHKENQAKPVLAQLALLAADRGPKEMRDARWFEPSLARLRRFYDSWRADNLSHTGLLVWGDDVAIGNDNDPTTFGRPFFSSANLLLNCLYYQDLKAAAELSRRTGHSTDGEQYEREAAALVRAIQQHCWDPRDRFFYTADVQCADRRAELIHGIPLGMAMSWSSLPLRLQTFTGFLPMWAGICTEDQNRALAEHLRNQRGLGASYGVRTLSAAEPMYSLAASSNPSNWLGPVWIIANYLTWSGLVRAGFREQANAMASATISMLARDLRRSGSLNEYYHPDRGEPLSHAGFMDWNLLVLEMLPQHG</sequence>
<name>A0A1H5TRT4_9BACT</name>
<dbReference type="InterPro" id="IPR008928">
    <property type="entry name" value="6-hairpin_glycosidase_sf"/>
</dbReference>
<protein>
    <submittedName>
        <fullName evidence="6">Putative isomerase</fullName>
    </submittedName>
</protein>
<dbReference type="InterPro" id="IPR054491">
    <property type="entry name" value="MGH1-like_GH"/>
</dbReference>
<evidence type="ECO:0000259" key="5">
    <source>
        <dbReference type="Pfam" id="PF22422"/>
    </source>
</evidence>
<keyword evidence="7" id="KW-1185">Reference proteome</keyword>
<dbReference type="GO" id="GO:0004573">
    <property type="term" value="F:Glc3Man9GlcNAc2 oligosaccharide glucosidase activity"/>
    <property type="evidence" value="ECO:0007669"/>
    <property type="project" value="InterPro"/>
</dbReference>
<keyword evidence="6" id="KW-0413">Isomerase</keyword>
<dbReference type="GO" id="GO:0006487">
    <property type="term" value="P:protein N-linked glycosylation"/>
    <property type="evidence" value="ECO:0007669"/>
    <property type="project" value="TreeGrafter"/>
</dbReference>
<dbReference type="RefSeq" id="WP_103931608.1">
    <property type="nucleotide sequence ID" value="NZ_FNVA01000001.1"/>
</dbReference>
<evidence type="ECO:0000256" key="3">
    <source>
        <dbReference type="ARBA" id="ARBA00023295"/>
    </source>
</evidence>
<reference evidence="6 7" key="1">
    <citation type="submission" date="2016-10" db="EMBL/GenBank/DDBJ databases">
        <authorList>
            <person name="de Groot N.N."/>
        </authorList>
    </citation>
    <scope>NUCLEOTIDE SEQUENCE [LARGE SCALE GENOMIC DNA]</scope>
    <source>
        <strain evidence="6 7">DSM 22489</strain>
    </source>
</reference>
<dbReference type="InterPro" id="IPR012341">
    <property type="entry name" value="6hp_glycosidase-like_sf"/>
</dbReference>
<dbReference type="GO" id="GO:0016853">
    <property type="term" value="F:isomerase activity"/>
    <property type="evidence" value="ECO:0007669"/>
    <property type="project" value="UniProtKB-KW"/>
</dbReference>
<comment type="similarity">
    <text evidence="1">Belongs to the glycosyl hydrolase 63 family.</text>
</comment>
<accession>A0A1H5TRT4</accession>
<feature type="chain" id="PRO_5009285339" evidence="4">
    <location>
        <begin position="25"/>
        <end position="448"/>
    </location>
</feature>
<dbReference type="PANTHER" id="PTHR10412">
    <property type="entry name" value="MANNOSYL-OLIGOSACCHARIDE GLUCOSIDASE"/>
    <property type="match status" value="1"/>
</dbReference>
<evidence type="ECO:0000256" key="2">
    <source>
        <dbReference type="ARBA" id="ARBA00022801"/>
    </source>
</evidence>
<evidence type="ECO:0000256" key="4">
    <source>
        <dbReference type="SAM" id="SignalP"/>
    </source>
</evidence>